<dbReference type="Gene3D" id="3.40.390.10">
    <property type="entry name" value="Collagenase (Catalytic Domain)"/>
    <property type="match status" value="3"/>
</dbReference>
<keyword evidence="3" id="KW-1185">Reference proteome</keyword>
<name>A0ABN3JHQ7_9ACTN</name>
<feature type="compositionally biased region" description="Basic and acidic residues" evidence="1">
    <location>
        <begin position="438"/>
        <end position="447"/>
    </location>
</feature>
<dbReference type="InterPro" id="IPR024079">
    <property type="entry name" value="MetalloPept_cat_dom_sf"/>
</dbReference>
<feature type="region of interest" description="Disordered" evidence="1">
    <location>
        <begin position="438"/>
        <end position="458"/>
    </location>
</feature>
<protein>
    <recommendedName>
        <fullName evidence="4">EcxA zinc-binding domain-containing protein</fullName>
    </recommendedName>
</protein>
<gene>
    <name evidence="2" type="ORF">GCM10010191_49880</name>
</gene>
<proteinExistence type="predicted"/>
<accession>A0ABN3JHQ7</accession>
<sequence>MAAEFVDMLLFPHCDMHVALDGPALRVAVNVRTSDTADPGRYGLADVTDRCTFEFFAPHNQVGHRFDGLPEIDPATGRVTAATPGVYLFQARWEHGYIVGRLQVHNKITAWWFGIDSITTALDVGTAASPGIAHAQPSIYAKFSDDATGADRIGDITGHRYVTLTPDEPAKLAITPQGRLRGLAETADPAQPTHITGSFLGQTAKLPVRVFDYAKSRPDLYPIQTPDVPHADDMHNVVFVPEGFRDTDEDRKLFDQIVTTTVREMFDKPRHQPYAILEGSFNIFKAFVPSRDHYLTCGFRVTDEDFNQAMPIPFNGKLGSDPGSYTMQELVALVGLPMHNESRFDLVAIWSGQSLKDFDPSKVDGQLIARWRAHEGVGILHARDTVFGLHLGRRPADRFSGISNPVVSRPATDTVSDQLKAFVARVYEFYDFGVTRELTPDPRRNPPELHVQGQPNPGNPITRYLGGLRYAYAPFSAIGQNWVPEVTRFKPSRGLVAIIAYDDVIGGTSFDGHIATAQTLDKKRTLEINYADLVDKREMRRRDPLAPVKPDLAKLVNTVAHEFGHSFNLGDEYEYFGGDGGSSAQTADVEFDNLSVLGFLRAAGEPATSRLIDAGKIKWLELPRTSLSAMLLVRSRNVAAGIEVTIDPRYIGRWVQAKKEDAEVHLRNFAITPDGRQLPLSKAPGQLLTGLKIGDIDESLGTFVLTGAAAPLPEYRRGSAVYVPVKAGDDRAQVVHKKVREFLAQTKAPLNRDLDHVHISRDDDQPVDIAGFFPPCDSTKTIGVFEGANEFAGGFYRSAGSCKMRNSAGTPRVWSEITQDGGAFCYVCKWLIVNRVDPSYHAILSGRFYPGEL</sequence>
<evidence type="ECO:0000256" key="1">
    <source>
        <dbReference type="SAM" id="MobiDB-lite"/>
    </source>
</evidence>
<comment type="caution">
    <text evidence="2">The sequence shown here is derived from an EMBL/GenBank/DDBJ whole genome shotgun (WGS) entry which is preliminary data.</text>
</comment>
<reference evidence="3" key="1">
    <citation type="journal article" date="2019" name="Int. J. Syst. Evol. Microbiol.">
        <title>The Global Catalogue of Microorganisms (GCM) 10K type strain sequencing project: providing services to taxonomists for standard genome sequencing and annotation.</title>
        <authorList>
            <consortium name="The Broad Institute Genomics Platform"/>
            <consortium name="The Broad Institute Genome Sequencing Center for Infectious Disease"/>
            <person name="Wu L."/>
            <person name="Ma J."/>
        </authorList>
    </citation>
    <scope>NUCLEOTIDE SEQUENCE [LARGE SCALE GENOMIC DNA]</scope>
    <source>
        <strain evidence="3">JCM 3325</strain>
    </source>
</reference>
<dbReference type="RefSeq" id="WP_344592016.1">
    <property type="nucleotide sequence ID" value="NZ_BAAARW010000020.1"/>
</dbReference>
<evidence type="ECO:0008006" key="4">
    <source>
        <dbReference type="Google" id="ProtNLM"/>
    </source>
</evidence>
<evidence type="ECO:0000313" key="2">
    <source>
        <dbReference type="EMBL" id="GAA2430346.1"/>
    </source>
</evidence>
<evidence type="ECO:0000313" key="3">
    <source>
        <dbReference type="Proteomes" id="UP001501231"/>
    </source>
</evidence>
<dbReference type="Proteomes" id="UP001501231">
    <property type="component" value="Unassembled WGS sequence"/>
</dbReference>
<dbReference type="EMBL" id="BAAARW010000020">
    <property type="protein sequence ID" value="GAA2430346.1"/>
    <property type="molecule type" value="Genomic_DNA"/>
</dbReference>
<organism evidence="2 3">
    <name type="scientific">Actinomadura vinacea</name>
    <dbReference type="NCBI Taxonomy" id="115336"/>
    <lineage>
        <taxon>Bacteria</taxon>
        <taxon>Bacillati</taxon>
        <taxon>Actinomycetota</taxon>
        <taxon>Actinomycetes</taxon>
        <taxon>Streptosporangiales</taxon>
        <taxon>Thermomonosporaceae</taxon>
        <taxon>Actinomadura</taxon>
    </lineage>
</organism>